<evidence type="ECO:0000313" key="1">
    <source>
        <dbReference type="EMBL" id="ODM23339.1"/>
    </source>
</evidence>
<comment type="caution">
    <text evidence="1">The sequence shown here is derived from an EMBL/GenBank/DDBJ whole genome shotgun (WGS) entry which is preliminary data.</text>
</comment>
<protein>
    <submittedName>
        <fullName evidence="1">Uncharacterized protein</fullName>
    </submittedName>
</protein>
<reference evidence="1 2" key="1">
    <citation type="journal article" date="2016" name="BMC Genomics">
        <title>Comparative genomic and transcriptomic analyses of the Fuzhuan brick tea-fermentation fungus Aspergillus cristatus.</title>
        <authorList>
            <person name="Ge Y."/>
            <person name="Wang Y."/>
            <person name="Liu Y."/>
            <person name="Tan Y."/>
            <person name="Ren X."/>
            <person name="Zhang X."/>
            <person name="Hyde K.D."/>
            <person name="Liu Y."/>
            <person name="Liu Z."/>
        </authorList>
    </citation>
    <scope>NUCLEOTIDE SEQUENCE [LARGE SCALE GENOMIC DNA]</scope>
    <source>
        <strain evidence="1 2">GZAAS20.1005</strain>
    </source>
</reference>
<dbReference type="OrthoDB" id="5429442at2759"/>
<proteinExistence type="predicted"/>
<keyword evidence="2" id="KW-1185">Reference proteome</keyword>
<gene>
    <name evidence="1" type="ORF">SI65_00928</name>
</gene>
<dbReference type="AlphaFoldDB" id="A0A1E3BQW6"/>
<name>A0A1E3BQW6_ASPCR</name>
<dbReference type="VEuPathDB" id="FungiDB:SI65_00928"/>
<organism evidence="1 2">
    <name type="scientific">Aspergillus cristatus</name>
    <name type="common">Chinese Fuzhuan brick tea-fermentation fungus</name>
    <name type="synonym">Eurotium cristatum</name>
    <dbReference type="NCBI Taxonomy" id="573508"/>
    <lineage>
        <taxon>Eukaryota</taxon>
        <taxon>Fungi</taxon>
        <taxon>Dikarya</taxon>
        <taxon>Ascomycota</taxon>
        <taxon>Pezizomycotina</taxon>
        <taxon>Eurotiomycetes</taxon>
        <taxon>Eurotiomycetidae</taxon>
        <taxon>Eurotiales</taxon>
        <taxon>Aspergillaceae</taxon>
        <taxon>Aspergillus</taxon>
        <taxon>Aspergillus subgen. Aspergillus</taxon>
    </lineage>
</organism>
<dbReference type="EMBL" id="JXNT01000001">
    <property type="protein sequence ID" value="ODM23339.1"/>
    <property type="molecule type" value="Genomic_DNA"/>
</dbReference>
<sequence>MSDQRLEALMGGYSIITALSQRSINEAMKKLIETHQDLTQVDVHNRSGHKLTATIGLPLVSLKVKGASRADLEYTCRLASGNLHFSYFDDDGNLAPVDYDVKDWTVAFNVKIGAKVLEPQDEGYDTAREAIQQPGDYSIEHLFIEFNEGEITKPDPDRCDFNGTKLDQFELLDFCSLLALWYIVEGPTGDKPDSDKKKVHLTVGYGLQSRDPPTVIPPAPELVPTSLRFQTYEYKAPGQDDADEGILDGDNNALLYLQMTKDKPFPEPEILPYTGNFTGSGIPGTMCICRDLFFEDYLLRVESPLLQMLNQTTYIWVKSHSVPNMHIPKYDIGVGDEGHGSDQTFFQYKADLNNLLMWRFSPDAPTEQHIYDEMPGSGNAYNRLTIDCDTNNIVSAKPGTNTIDVAGKSNVTIKVDVGSSGWGGWYKIRATLTWESQVTITAGDKGLVLSLNVHDDTFKVISPDPDWDISGAGGITSDTIFEERDKVQQRIKDALRSNKLQDTEKKLQNELATVARLVVPGQGTFSYRSPVFNNNGDLMIEIAYQD</sequence>
<dbReference type="Proteomes" id="UP000094569">
    <property type="component" value="Unassembled WGS sequence"/>
</dbReference>
<evidence type="ECO:0000313" key="2">
    <source>
        <dbReference type="Proteomes" id="UP000094569"/>
    </source>
</evidence>
<accession>A0A1E3BQW6</accession>